<comment type="subcellular location">
    <subcellularLocation>
        <location evidence="1">Membrane</location>
        <topology evidence="1">Multi-pass membrane protein</topology>
    </subcellularLocation>
</comment>
<evidence type="ECO:0000313" key="6">
    <source>
        <dbReference type="EMBL" id="RAL09506.1"/>
    </source>
</evidence>
<name>A0A395HPF7_ASPHC</name>
<keyword evidence="4" id="KW-1133">Transmembrane helix</keyword>
<dbReference type="EMBL" id="KZ824303">
    <property type="protein sequence ID" value="RAL09506.1"/>
    <property type="molecule type" value="Genomic_DNA"/>
</dbReference>
<keyword evidence="5" id="KW-0472">Membrane</keyword>
<evidence type="ECO:0000256" key="1">
    <source>
        <dbReference type="ARBA" id="ARBA00004141"/>
    </source>
</evidence>
<dbReference type="GeneID" id="37194547"/>
<comment type="similarity">
    <text evidence="2">Belongs to the OXA1/ALB3/YidC family.</text>
</comment>
<reference evidence="6 7" key="1">
    <citation type="submission" date="2018-02" db="EMBL/GenBank/DDBJ databases">
        <title>The genomes of Aspergillus section Nigri reveals drivers in fungal speciation.</title>
        <authorList>
            <consortium name="DOE Joint Genome Institute"/>
            <person name="Vesth T.C."/>
            <person name="Nybo J."/>
            <person name="Theobald S."/>
            <person name="Brandl J."/>
            <person name="Frisvad J.C."/>
            <person name="Nielsen K.F."/>
            <person name="Lyhne E.K."/>
            <person name="Kogle M.E."/>
            <person name="Kuo A."/>
            <person name="Riley R."/>
            <person name="Clum A."/>
            <person name="Nolan M."/>
            <person name="Lipzen A."/>
            <person name="Salamov A."/>
            <person name="Henrissat B."/>
            <person name="Wiebenga A."/>
            <person name="De vries R.P."/>
            <person name="Grigoriev I.V."/>
            <person name="Mortensen U.H."/>
            <person name="Andersen M.R."/>
            <person name="Baker S.E."/>
        </authorList>
    </citation>
    <scope>NUCLEOTIDE SEQUENCE [LARGE SCALE GENOMIC DNA]</scope>
    <source>
        <strain evidence="6 7">CBS 101889</strain>
    </source>
</reference>
<dbReference type="PANTHER" id="PTHR12428:SF65">
    <property type="entry name" value="CYTOCHROME C OXIDASE ASSEMBLY PROTEIN COX18, MITOCHONDRIAL"/>
    <property type="match status" value="1"/>
</dbReference>
<evidence type="ECO:0000256" key="5">
    <source>
        <dbReference type="ARBA" id="ARBA00023136"/>
    </source>
</evidence>
<dbReference type="GO" id="GO:0033617">
    <property type="term" value="P:mitochondrial respiratory chain complex IV assembly"/>
    <property type="evidence" value="ECO:0007669"/>
    <property type="project" value="TreeGrafter"/>
</dbReference>
<dbReference type="GO" id="GO:0005743">
    <property type="term" value="C:mitochondrial inner membrane"/>
    <property type="evidence" value="ECO:0007669"/>
    <property type="project" value="TreeGrafter"/>
</dbReference>
<evidence type="ECO:0000256" key="2">
    <source>
        <dbReference type="ARBA" id="ARBA00009877"/>
    </source>
</evidence>
<organism evidence="6 7">
    <name type="scientific">Aspergillus homomorphus (strain CBS 101889)</name>
    <dbReference type="NCBI Taxonomy" id="1450537"/>
    <lineage>
        <taxon>Eukaryota</taxon>
        <taxon>Fungi</taxon>
        <taxon>Dikarya</taxon>
        <taxon>Ascomycota</taxon>
        <taxon>Pezizomycotina</taxon>
        <taxon>Eurotiomycetes</taxon>
        <taxon>Eurotiomycetidae</taxon>
        <taxon>Eurotiales</taxon>
        <taxon>Aspergillaceae</taxon>
        <taxon>Aspergillus</taxon>
        <taxon>Aspergillus subgen. Circumdati</taxon>
    </lineage>
</organism>
<evidence type="ECO:0000256" key="4">
    <source>
        <dbReference type="ARBA" id="ARBA00022989"/>
    </source>
</evidence>
<dbReference type="STRING" id="1450537.A0A395HPF7"/>
<sequence>MLQPLRLARATGKATKSPPRLQSRSFHSTKPNPFFAEVMSSSSWFFHGIHDISGLPWAYSIPLTALLVRTVIPLPLQMYTKLQAYRERSTVPLLAAWGHLYRRRAQKLQQVARHGAGKPSSDRHGPLNLKAIAADVDRERRAMRRRLGIVRYWQALPFLQLPIWLSFMETIRMMAGRDTGPIQWVLSLAGVELDPASRVPVEPALATEGALWFPDLLAGDPTGALPALLAASILLNIHRGWKATPLSEMAELPVPALAKKLSIRGLRFFVQLLALNVGLASYAAEIPVALLLYWISSSSVATLQNWALDRVLDARKKNDPEHWKQVYLLFESPAARQAKKAQKEADVVR</sequence>
<protein>
    <submittedName>
        <fullName evidence="6">Putative mitochondrial export translocase Oxa2</fullName>
    </submittedName>
</protein>
<accession>A0A395HPF7</accession>
<dbReference type="AlphaFoldDB" id="A0A395HPF7"/>
<dbReference type="RefSeq" id="XP_025548660.1">
    <property type="nucleotide sequence ID" value="XM_025690258.1"/>
</dbReference>
<dbReference type="VEuPathDB" id="FungiDB:BO97DRAFT_165468"/>
<dbReference type="GO" id="GO:0032977">
    <property type="term" value="F:membrane insertase activity"/>
    <property type="evidence" value="ECO:0007669"/>
    <property type="project" value="InterPro"/>
</dbReference>
<keyword evidence="7" id="KW-1185">Reference proteome</keyword>
<evidence type="ECO:0000256" key="3">
    <source>
        <dbReference type="ARBA" id="ARBA00022692"/>
    </source>
</evidence>
<evidence type="ECO:0000313" key="7">
    <source>
        <dbReference type="Proteomes" id="UP000248961"/>
    </source>
</evidence>
<dbReference type="Proteomes" id="UP000248961">
    <property type="component" value="Unassembled WGS sequence"/>
</dbReference>
<proteinExistence type="inferred from homology"/>
<dbReference type="GO" id="GO:0032979">
    <property type="term" value="P:protein insertion into mitochondrial inner membrane from matrix"/>
    <property type="evidence" value="ECO:0007669"/>
    <property type="project" value="TreeGrafter"/>
</dbReference>
<dbReference type="InterPro" id="IPR001708">
    <property type="entry name" value="YidC/ALB3/OXA1/COX18"/>
</dbReference>
<gene>
    <name evidence="6" type="ORF">BO97DRAFT_165468</name>
</gene>
<dbReference type="OrthoDB" id="2148490at2759"/>
<dbReference type="PANTHER" id="PTHR12428">
    <property type="entry name" value="OXA1"/>
    <property type="match status" value="1"/>
</dbReference>
<keyword evidence="3" id="KW-0812">Transmembrane</keyword>